<dbReference type="InterPro" id="IPR017735">
    <property type="entry name" value="T6SS_FHA"/>
</dbReference>
<dbReference type="InterPro" id="IPR008984">
    <property type="entry name" value="SMAD_FHA_dom_sf"/>
</dbReference>
<gene>
    <name evidence="3" type="primary">tagH</name>
    <name evidence="3" type="ORF">WMO13_04130</name>
</gene>
<dbReference type="CDD" id="cd00060">
    <property type="entry name" value="FHA"/>
    <property type="match status" value="1"/>
</dbReference>
<evidence type="ECO:0000313" key="3">
    <source>
        <dbReference type="EMBL" id="WZW88581.1"/>
    </source>
</evidence>
<evidence type="ECO:0000313" key="4">
    <source>
        <dbReference type="Proteomes" id="UP001449178"/>
    </source>
</evidence>
<dbReference type="Proteomes" id="UP001449178">
    <property type="component" value="Chromosome"/>
</dbReference>
<feature type="domain" description="FHA" evidence="1">
    <location>
        <begin position="32"/>
        <end position="99"/>
    </location>
</feature>
<feature type="domain" description="Type VI secretion system FHA" evidence="2">
    <location>
        <begin position="210"/>
        <end position="387"/>
    </location>
</feature>
<dbReference type="InterPro" id="IPR046883">
    <property type="entry name" value="T6SS_FHA_C"/>
</dbReference>
<accession>A0ABZ3C272</accession>
<dbReference type="RefSeq" id="WP_169727764.1">
    <property type="nucleotide sequence ID" value="NZ_AZOD01000012.1"/>
</dbReference>
<evidence type="ECO:0000259" key="2">
    <source>
        <dbReference type="Pfam" id="PF20232"/>
    </source>
</evidence>
<dbReference type="InterPro" id="IPR000253">
    <property type="entry name" value="FHA_dom"/>
</dbReference>
<proteinExistence type="predicted"/>
<dbReference type="Pfam" id="PF20232">
    <property type="entry name" value="T6SS_FHA_C"/>
    <property type="match status" value="1"/>
</dbReference>
<reference evidence="3 4" key="1">
    <citation type="submission" date="2024-03" db="EMBL/GenBank/DDBJ databases">
        <title>Complete Genome Sequence and Annotation of Ignatzschineria larvae DSM 13226.</title>
        <authorList>
            <person name="Cantrell E."/>
            <person name="Burcham Z.M."/>
        </authorList>
    </citation>
    <scope>NUCLEOTIDE SEQUENCE [LARGE SCALE GENOMIC DNA]</scope>
    <source>
        <strain evidence="3 4">DSM 13226</strain>
    </source>
</reference>
<dbReference type="NCBIfam" id="TIGR03354">
    <property type="entry name" value="VI_FHA"/>
    <property type="match status" value="1"/>
</dbReference>
<dbReference type="EMBL" id="CP150637">
    <property type="protein sequence ID" value="WZW88581.1"/>
    <property type="molecule type" value="Genomic_DNA"/>
</dbReference>
<sequence>MNDKKLHCIITNSQGLKIGINPEHIFSSKGGVIGSGSHADWQLVSDKDKILEKHCSIDMIDQQFCLIDHSGKVFVNYSHAPITIDQPIALGEEDMVTIGGYHIKFQTCSNRENDPLLFHKQSLNSIFAAELGDEIIPEGSSDEVDPISALDIQQRQSRSTPSNSAHHLDSVIGSKATDFNNGEYFYHSEGRNNTNGQTNSHFILSPIINGLGVKLDTDLDANEIQYIAEEVGASLREVILGILELHKNASNISYNSTERIFQPIIDNPLKMGLSYEETVNLMFDSKASLVHLAAPAAIKESLDLIINHQKATEKAVNIALEKILEALSPERLTERFNYYRSARNLPAEDKESWAWQMYQAYYQELTSSRQTGFNRLFWEIFEQSYDKEIRTLQK</sequence>
<dbReference type="Pfam" id="PF00498">
    <property type="entry name" value="FHA"/>
    <property type="match status" value="1"/>
</dbReference>
<keyword evidence="4" id="KW-1185">Reference proteome</keyword>
<evidence type="ECO:0000259" key="1">
    <source>
        <dbReference type="Pfam" id="PF00498"/>
    </source>
</evidence>
<dbReference type="SUPFAM" id="SSF49879">
    <property type="entry name" value="SMAD/FHA domain"/>
    <property type="match status" value="1"/>
</dbReference>
<organism evidence="3 4">
    <name type="scientific">Ignatzschineria larvae DSM 13226</name>
    <dbReference type="NCBI Taxonomy" id="1111732"/>
    <lineage>
        <taxon>Bacteria</taxon>
        <taxon>Pseudomonadati</taxon>
        <taxon>Pseudomonadota</taxon>
        <taxon>Gammaproteobacteria</taxon>
        <taxon>Cardiobacteriales</taxon>
        <taxon>Ignatzschineriaceae</taxon>
        <taxon>Ignatzschineria</taxon>
    </lineage>
</organism>
<name>A0ABZ3C272_9GAMM</name>
<dbReference type="Gene3D" id="2.60.200.20">
    <property type="match status" value="1"/>
</dbReference>
<protein>
    <submittedName>
        <fullName evidence="3">Type VI secretion system-associated FHA domain protein TagH</fullName>
    </submittedName>
</protein>